<proteinExistence type="inferred from homology"/>
<evidence type="ECO:0000259" key="7">
    <source>
        <dbReference type="Pfam" id="PF14322"/>
    </source>
</evidence>
<comment type="caution">
    <text evidence="8">The sequence shown here is derived from an EMBL/GenBank/DDBJ whole genome shotgun (WGS) entry which is preliminary data.</text>
</comment>
<dbReference type="PROSITE" id="PS51257">
    <property type="entry name" value="PROKAR_LIPOPROTEIN"/>
    <property type="match status" value="1"/>
</dbReference>
<dbReference type="AlphaFoldDB" id="A0A3E4N6Z1"/>
<evidence type="ECO:0000256" key="2">
    <source>
        <dbReference type="ARBA" id="ARBA00006275"/>
    </source>
</evidence>
<evidence type="ECO:0000313" key="8">
    <source>
        <dbReference type="EMBL" id="RGK58056.1"/>
    </source>
</evidence>
<reference evidence="8 9" key="1">
    <citation type="submission" date="2018-08" db="EMBL/GenBank/DDBJ databases">
        <title>A genome reference for cultivated species of the human gut microbiota.</title>
        <authorList>
            <person name="Zou Y."/>
            <person name="Xue W."/>
            <person name="Luo G."/>
        </authorList>
    </citation>
    <scope>NUCLEOTIDE SEQUENCE [LARGE SCALE GENOMIC DNA]</scope>
    <source>
        <strain evidence="8 9">TF10-3AC</strain>
    </source>
</reference>
<accession>A0A3E4N6Z1</accession>
<dbReference type="Proteomes" id="UP000260862">
    <property type="component" value="Unassembled WGS sequence"/>
</dbReference>
<evidence type="ECO:0000256" key="4">
    <source>
        <dbReference type="ARBA" id="ARBA00023136"/>
    </source>
</evidence>
<evidence type="ECO:0000256" key="3">
    <source>
        <dbReference type="ARBA" id="ARBA00022729"/>
    </source>
</evidence>
<evidence type="ECO:0000313" key="9">
    <source>
        <dbReference type="Proteomes" id="UP000260862"/>
    </source>
</evidence>
<keyword evidence="5" id="KW-0998">Cell outer membrane</keyword>
<feature type="domain" description="RagB/SusD" evidence="6">
    <location>
        <begin position="286"/>
        <end position="621"/>
    </location>
</feature>
<dbReference type="EMBL" id="QSQT01000002">
    <property type="protein sequence ID" value="RGK58056.1"/>
    <property type="molecule type" value="Genomic_DNA"/>
</dbReference>
<dbReference type="InterPro" id="IPR012944">
    <property type="entry name" value="SusD_RagB_dom"/>
</dbReference>
<name>A0A3E4N6Z1_9BACT</name>
<evidence type="ECO:0000259" key="6">
    <source>
        <dbReference type="Pfam" id="PF07980"/>
    </source>
</evidence>
<dbReference type="GO" id="GO:0009279">
    <property type="term" value="C:cell outer membrane"/>
    <property type="evidence" value="ECO:0007669"/>
    <property type="project" value="UniProtKB-SubCell"/>
</dbReference>
<gene>
    <name evidence="8" type="ORF">DXD04_02040</name>
</gene>
<keyword evidence="3" id="KW-0732">Signal</keyword>
<keyword evidence="4" id="KW-0472">Membrane</keyword>
<dbReference type="Pfam" id="PF14322">
    <property type="entry name" value="SusD-like_3"/>
    <property type="match status" value="1"/>
</dbReference>
<comment type="subcellular location">
    <subcellularLocation>
        <location evidence="1">Cell outer membrane</location>
    </subcellularLocation>
</comment>
<feature type="domain" description="SusD-like N-terminal" evidence="7">
    <location>
        <begin position="22"/>
        <end position="225"/>
    </location>
</feature>
<dbReference type="SUPFAM" id="SSF48452">
    <property type="entry name" value="TPR-like"/>
    <property type="match status" value="1"/>
</dbReference>
<sequence>MKALKYTIFTLLFGGALTSCNFLDKEPYQLTLSDYFNTADEANSFLTGIYAELGQSTFYGADYMYLVGGDDLSHYGGSGRAPATKGLICNNATTSDAAVTGFWYTLYSGINRANIFLENIDKVSDIDSGLKAQYTAEARFLRAFYYFNLVQCWGDVPFKTESTKDVVGLDIPRTDKQEIYDFIIKEMQEVSDEKTGGLLTAAKLNYKPGRVSKSAAWGILARVYLFRAGEYHRDNRAATDAEKKDYYQAAKDYALKVCTNQGHDLAKDYWDYFIDLCSDRYNSTANESIWEAEFSGNNTTDVKAEGRIGNIIGLAAPDMSSNSDIVGAADPGYSYEFMFATPKLYRLYCIEEPSSERLMSLHVNWNTGDKTEKAEGEACKTIKLKDSRFLWNIAPFVYMEKDGKNTGVTGRKFYELGFRDAVLAHDNNRSYSYGKKDWASGTTEPKEGDYDYNSKFTTNIARACSKYRREYEADKKDKNNTAINFPILRYSDVLLMVAEAENELNGPDAAYDYLNKVRERAGASTIVKGALNKDEFRQMVKDERGRELCFEYTRHFDLIRWGDFVEDMNELIDYARAGGEWNQGPSNVYTYFQVSSTYNYFPIPDAEMAVNKAITSNNPGW</sequence>
<evidence type="ECO:0000256" key="5">
    <source>
        <dbReference type="ARBA" id="ARBA00023237"/>
    </source>
</evidence>
<evidence type="ECO:0000256" key="1">
    <source>
        <dbReference type="ARBA" id="ARBA00004442"/>
    </source>
</evidence>
<dbReference type="InterPro" id="IPR011990">
    <property type="entry name" value="TPR-like_helical_dom_sf"/>
</dbReference>
<dbReference type="Gene3D" id="1.25.40.390">
    <property type="match status" value="2"/>
</dbReference>
<dbReference type="InterPro" id="IPR033985">
    <property type="entry name" value="SusD-like_N"/>
</dbReference>
<dbReference type="RefSeq" id="WP_117670407.1">
    <property type="nucleotide sequence ID" value="NZ_CABOGR010000002.1"/>
</dbReference>
<protein>
    <submittedName>
        <fullName evidence="8">RagB/SusD family nutrient uptake outer membrane protein</fullName>
    </submittedName>
</protein>
<dbReference type="Pfam" id="PF07980">
    <property type="entry name" value="SusD_RagB"/>
    <property type="match status" value="1"/>
</dbReference>
<keyword evidence="9" id="KW-1185">Reference proteome</keyword>
<comment type="similarity">
    <text evidence="2">Belongs to the SusD family.</text>
</comment>
<organism evidence="8 9">
    <name type="scientific">Phocaeicola plebeius</name>
    <dbReference type="NCBI Taxonomy" id="310297"/>
    <lineage>
        <taxon>Bacteria</taxon>
        <taxon>Pseudomonadati</taxon>
        <taxon>Bacteroidota</taxon>
        <taxon>Bacteroidia</taxon>
        <taxon>Bacteroidales</taxon>
        <taxon>Bacteroidaceae</taxon>
        <taxon>Phocaeicola</taxon>
    </lineage>
</organism>